<keyword evidence="10" id="KW-1185">Reference proteome</keyword>
<proteinExistence type="predicted"/>
<dbReference type="EMBL" id="CP053381">
    <property type="protein sequence ID" value="QTP56136.1"/>
    <property type="molecule type" value="Genomic_DNA"/>
</dbReference>
<evidence type="ECO:0000256" key="4">
    <source>
        <dbReference type="ARBA" id="ARBA00022840"/>
    </source>
</evidence>
<dbReference type="InterPro" id="IPR008995">
    <property type="entry name" value="Mo/tungstate-bd_C_term_dom"/>
</dbReference>
<evidence type="ECO:0000256" key="7">
    <source>
        <dbReference type="SAM" id="MobiDB-lite"/>
    </source>
</evidence>
<sequence>MNPDNNNPGRSQGRNPSSPPAGQHDGSQERQRIRLEAVSKRWAETTAVDGIGFDVAPGEFVILLGPSGCGKSTTLRMIAGLEQASAGRIHIGERDVTHLPPGDRGLSMVFQSYALFPHLSVADNIVFGLRSRKVPKAERRERLARVAQLVDLEAYLERKPAQLSGGQRQRVALARAIISEHPICLMDEPLSNLDARLRGEMRREIKALQQRLGMTVIYVTHDQVEAMSMGDRVILMHDGRIVQDGTPSELYDRPASAFAAGFIGSPAMNLVTLAAAADGAVIEGEPHCSVASHDAKGHWLGVRPEDIRVRPVDAPGVPAEVIDAEYLGADSIVRLRVGSQQLRARLDGKPSVAAGSACRLQWRREAAHFFDAGDGRRLAIAGHDLSAPPGRHRFEAHSPPSSSVQDAVAPTVQDREARASSNPAGNDSPGVNR</sequence>
<dbReference type="InterPro" id="IPR027417">
    <property type="entry name" value="P-loop_NTPase"/>
</dbReference>
<dbReference type="Gene3D" id="3.40.50.300">
    <property type="entry name" value="P-loop containing nucleotide triphosphate hydrolases"/>
    <property type="match status" value="1"/>
</dbReference>
<accession>A0ABX7W737</accession>
<dbReference type="Pfam" id="PF00005">
    <property type="entry name" value="ABC_tran"/>
    <property type="match status" value="1"/>
</dbReference>
<dbReference type="InterPro" id="IPR003593">
    <property type="entry name" value="AAA+_ATPase"/>
</dbReference>
<dbReference type="SUPFAM" id="SSF50331">
    <property type="entry name" value="MOP-like"/>
    <property type="match status" value="1"/>
</dbReference>
<evidence type="ECO:0000256" key="6">
    <source>
        <dbReference type="ARBA" id="ARBA00023136"/>
    </source>
</evidence>
<evidence type="ECO:0000256" key="1">
    <source>
        <dbReference type="ARBA" id="ARBA00022448"/>
    </source>
</evidence>
<dbReference type="Proteomes" id="UP000671868">
    <property type="component" value="Chromosome"/>
</dbReference>
<feature type="domain" description="ABC transporter" evidence="8">
    <location>
        <begin position="33"/>
        <end position="263"/>
    </location>
</feature>
<keyword evidence="5" id="KW-1278">Translocase</keyword>
<dbReference type="InterPro" id="IPR003439">
    <property type="entry name" value="ABC_transporter-like_ATP-bd"/>
</dbReference>
<dbReference type="Gene3D" id="2.40.50.100">
    <property type="match status" value="1"/>
</dbReference>
<name>A0ABX7W737_9GAMM</name>
<keyword evidence="6" id="KW-0472">Membrane</keyword>
<organism evidence="9 10">
    <name type="scientific">Billgrantia sulfidoxydans</name>
    <dbReference type="NCBI Taxonomy" id="2733484"/>
    <lineage>
        <taxon>Bacteria</taxon>
        <taxon>Pseudomonadati</taxon>
        <taxon>Pseudomonadota</taxon>
        <taxon>Gammaproteobacteria</taxon>
        <taxon>Oceanospirillales</taxon>
        <taxon>Halomonadaceae</taxon>
        <taxon>Billgrantia</taxon>
    </lineage>
</organism>
<dbReference type="SMART" id="SM00382">
    <property type="entry name" value="AAA"/>
    <property type="match status" value="1"/>
</dbReference>
<dbReference type="RefSeq" id="WP_209537898.1">
    <property type="nucleotide sequence ID" value="NZ_CP053381.1"/>
</dbReference>
<dbReference type="PANTHER" id="PTHR43875">
    <property type="entry name" value="MALTODEXTRIN IMPORT ATP-BINDING PROTEIN MSMX"/>
    <property type="match status" value="1"/>
</dbReference>
<dbReference type="GO" id="GO:0005524">
    <property type="term" value="F:ATP binding"/>
    <property type="evidence" value="ECO:0007669"/>
    <property type="project" value="UniProtKB-KW"/>
</dbReference>
<keyword evidence="2" id="KW-1003">Cell membrane</keyword>
<dbReference type="InterPro" id="IPR012340">
    <property type="entry name" value="NA-bd_OB-fold"/>
</dbReference>
<reference evidence="9 10" key="1">
    <citation type="journal article" date="2021" name="Front. Microbiol.">
        <title>Aerobic Denitrification and Heterotrophic Sulfur Oxidation in the Genus Halomonas Revealed by Six Novel Species Characterizations and Genome-Based Analysis.</title>
        <authorList>
            <person name="Wang L."/>
            <person name="Shao Z."/>
        </authorList>
    </citation>
    <scope>NUCLEOTIDE SEQUENCE [LARGE SCALE GENOMIC DNA]</scope>
    <source>
        <strain evidence="9 10">MCCC 1A11059</strain>
    </source>
</reference>
<protein>
    <submittedName>
        <fullName evidence="9">ABC transporter ATP-binding protein</fullName>
    </submittedName>
</protein>
<evidence type="ECO:0000313" key="10">
    <source>
        <dbReference type="Proteomes" id="UP000671868"/>
    </source>
</evidence>
<evidence type="ECO:0000256" key="2">
    <source>
        <dbReference type="ARBA" id="ARBA00022475"/>
    </source>
</evidence>
<gene>
    <name evidence="9" type="ORF">HNO51_16455</name>
</gene>
<keyword evidence="1" id="KW-0813">Transport</keyword>
<dbReference type="InterPro" id="IPR047641">
    <property type="entry name" value="ABC_transpr_MalK/UgpC-like"/>
</dbReference>
<dbReference type="InterPro" id="IPR017871">
    <property type="entry name" value="ABC_transporter-like_CS"/>
</dbReference>
<evidence type="ECO:0000256" key="3">
    <source>
        <dbReference type="ARBA" id="ARBA00022741"/>
    </source>
</evidence>
<keyword evidence="3" id="KW-0547">Nucleotide-binding</keyword>
<feature type="compositionally biased region" description="Polar residues" evidence="7">
    <location>
        <begin position="419"/>
        <end position="433"/>
    </location>
</feature>
<dbReference type="PANTHER" id="PTHR43875:SF15">
    <property type="entry name" value="TREHALOSE IMPORT ATP-BINDING PROTEIN SUGC"/>
    <property type="match status" value="1"/>
</dbReference>
<dbReference type="SUPFAM" id="SSF52540">
    <property type="entry name" value="P-loop containing nucleoside triphosphate hydrolases"/>
    <property type="match status" value="1"/>
</dbReference>
<keyword evidence="4 9" id="KW-0067">ATP-binding</keyword>
<evidence type="ECO:0000259" key="8">
    <source>
        <dbReference type="PROSITE" id="PS50893"/>
    </source>
</evidence>
<dbReference type="PROSITE" id="PS50893">
    <property type="entry name" value="ABC_TRANSPORTER_2"/>
    <property type="match status" value="1"/>
</dbReference>
<feature type="compositionally biased region" description="Polar residues" evidence="7">
    <location>
        <begin position="1"/>
        <end position="16"/>
    </location>
</feature>
<dbReference type="Pfam" id="PF08402">
    <property type="entry name" value="TOBE_2"/>
    <property type="match status" value="1"/>
</dbReference>
<feature type="region of interest" description="Disordered" evidence="7">
    <location>
        <begin position="1"/>
        <end position="30"/>
    </location>
</feature>
<feature type="region of interest" description="Disordered" evidence="7">
    <location>
        <begin position="382"/>
        <end position="433"/>
    </location>
</feature>
<dbReference type="Gene3D" id="2.40.50.140">
    <property type="entry name" value="Nucleic acid-binding proteins"/>
    <property type="match status" value="1"/>
</dbReference>
<dbReference type="PROSITE" id="PS00211">
    <property type="entry name" value="ABC_TRANSPORTER_1"/>
    <property type="match status" value="1"/>
</dbReference>
<evidence type="ECO:0000256" key="5">
    <source>
        <dbReference type="ARBA" id="ARBA00022967"/>
    </source>
</evidence>
<evidence type="ECO:0000313" key="9">
    <source>
        <dbReference type="EMBL" id="QTP56136.1"/>
    </source>
</evidence>
<dbReference type="InterPro" id="IPR013611">
    <property type="entry name" value="Transp-assoc_OB_typ2"/>
</dbReference>